<dbReference type="Pfam" id="PF02595">
    <property type="entry name" value="Gly_kinase"/>
    <property type="match status" value="1"/>
</dbReference>
<dbReference type="Gene3D" id="3.40.50.10350">
    <property type="entry name" value="Glycerate kinase, domain 1"/>
    <property type="match status" value="1"/>
</dbReference>
<evidence type="ECO:0000256" key="1">
    <source>
        <dbReference type="ARBA" id="ARBA00006284"/>
    </source>
</evidence>
<evidence type="ECO:0000313" key="4">
    <source>
        <dbReference type="EMBL" id="MFH6601737.1"/>
    </source>
</evidence>
<gene>
    <name evidence="4" type="ORF">ACEVAQ_23835</name>
</gene>
<evidence type="ECO:0000256" key="3">
    <source>
        <dbReference type="ARBA" id="ARBA00022777"/>
    </source>
</evidence>
<comment type="similarity">
    <text evidence="1">Belongs to the glycerate kinase type-1 family.</text>
</comment>
<keyword evidence="2" id="KW-0808">Transferase</keyword>
<dbReference type="InterPro" id="IPR018193">
    <property type="entry name" value="Glyc_kinase_flavodox-like_fold"/>
</dbReference>
<reference evidence="4 5" key="1">
    <citation type="submission" date="2024-09" db="EMBL/GenBank/DDBJ databases">
        <title>Elucidation of the Bokeelamides from Bacteria Associated with Moon Snail Egg Collars.</title>
        <authorList>
            <person name="Campbell R."/>
            <person name="Piedl K."/>
            <person name="Mevers E."/>
        </authorList>
    </citation>
    <scope>NUCLEOTIDE SEQUENCE [LARGE SCALE GENOMIC DNA]</scope>
    <source>
        <strain evidence="4 5">EM133</strain>
    </source>
</reference>
<keyword evidence="3 4" id="KW-0418">Kinase</keyword>
<dbReference type="PANTHER" id="PTHR21599:SF0">
    <property type="entry name" value="GLYCERATE KINASE"/>
    <property type="match status" value="1"/>
</dbReference>
<keyword evidence="5" id="KW-1185">Reference proteome</keyword>
<dbReference type="EMBL" id="JBHEGD010000002">
    <property type="protein sequence ID" value="MFH6601737.1"/>
    <property type="molecule type" value="Genomic_DNA"/>
</dbReference>
<dbReference type="GO" id="GO:0016301">
    <property type="term" value="F:kinase activity"/>
    <property type="evidence" value="ECO:0007669"/>
    <property type="project" value="UniProtKB-KW"/>
</dbReference>
<evidence type="ECO:0000256" key="2">
    <source>
        <dbReference type="ARBA" id="ARBA00022679"/>
    </source>
</evidence>
<organism evidence="4 5">
    <name type="scientific">Ectopseudomonas khazarica</name>
    <dbReference type="NCBI Taxonomy" id="2502979"/>
    <lineage>
        <taxon>Bacteria</taxon>
        <taxon>Pseudomonadati</taxon>
        <taxon>Pseudomonadota</taxon>
        <taxon>Gammaproteobacteria</taxon>
        <taxon>Pseudomonadales</taxon>
        <taxon>Pseudomonadaceae</taxon>
        <taxon>Ectopseudomonas</taxon>
    </lineage>
</organism>
<sequence>MKIVVAPERVSSNFNAVDIANFLYVNLKSLLPGAVLLKCPLTDSGEELIDALLASEPGERCFSVVGNAWGEAVEVGWAWFPSKGVAVIEAAEICDSYSWGGKYLNSVSLSSSGGIGDLIIEALDIGANRIVLILNDSVIGDAGKGMLERLGARFLDSEGWPLPPGGIFLSALDRIDLADLEPRITQVRFEVIGECSKVDTSIGFRCKSHITKTEQARLHRALAHFAKYCDAHIRREECLRQDFTIDNGVGLAAQIFLHAGYRRCLELLAELIDLVSKTKEADVVIAVREQSAHSGTFGSNDLVVKQLAQNYNIPVLTVSGRHSASDSDYCFDLQFVSTLELLDESSELRVVAEALNVLL</sequence>
<dbReference type="RefSeq" id="WP_395273997.1">
    <property type="nucleotide sequence ID" value="NZ_JBHEGD010000002.1"/>
</dbReference>
<proteinExistence type="inferred from homology"/>
<dbReference type="PANTHER" id="PTHR21599">
    <property type="entry name" value="GLYCERATE KINASE"/>
    <property type="match status" value="1"/>
</dbReference>
<dbReference type="InterPro" id="IPR018197">
    <property type="entry name" value="Glycerate_kinase_RE-like"/>
</dbReference>
<dbReference type="Gene3D" id="3.90.1510.10">
    <property type="entry name" value="Glycerate kinase, domain 2"/>
    <property type="match status" value="1"/>
</dbReference>
<accession>A0ABW7MJI3</accession>
<evidence type="ECO:0000313" key="5">
    <source>
        <dbReference type="Proteomes" id="UP001609932"/>
    </source>
</evidence>
<dbReference type="SUPFAM" id="SSF110738">
    <property type="entry name" value="Glycerate kinase I"/>
    <property type="match status" value="1"/>
</dbReference>
<comment type="caution">
    <text evidence="4">The sequence shown here is derived from an EMBL/GenBank/DDBJ whole genome shotgun (WGS) entry which is preliminary data.</text>
</comment>
<dbReference type="Proteomes" id="UP001609932">
    <property type="component" value="Unassembled WGS sequence"/>
</dbReference>
<dbReference type="InterPro" id="IPR036129">
    <property type="entry name" value="Glycerate_kinase_sf"/>
</dbReference>
<name>A0ABW7MJI3_9GAMM</name>
<protein>
    <submittedName>
        <fullName evidence="4">Glycerate kinase</fullName>
    </submittedName>
</protein>
<dbReference type="InterPro" id="IPR004381">
    <property type="entry name" value="Glycerate_kinase"/>
</dbReference>